<dbReference type="Proteomes" id="UP000245383">
    <property type="component" value="Unassembled WGS sequence"/>
</dbReference>
<evidence type="ECO:0000256" key="3">
    <source>
        <dbReference type="SAM" id="MobiDB-lite"/>
    </source>
</evidence>
<feature type="transmembrane region" description="Helical" evidence="4">
    <location>
        <begin position="303"/>
        <end position="326"/>
    </location>
</feature>
<feature type="region of interest" description="Disordered" evidence="3">
    <location>
        <begin position="1"/>
        <end position="91"/>
    </location>
</feature>
<accession>A0A2T9YNV6</accession>
<feature type="transmembrane region" description="Helical" evidence="4">
    <location>
        <begin position="370"/>
        <end position="387"/>
    </location>
</feature>
<dbReference type="InterPro" id="IPR020846">
    <property type="entry name" value="MFS_dom"/>
</dbReference>
<protein>
    <recommendedName>
        <fullName evidence="5">Major facilitator superfamily (MFS) profile domain-containing protein</fullName>
    </recommendedName>
</protein>
<comment type="caution">
    <text evidence="6">The sequence shown here is derived from an EMBL/GenBank/DDBJ whole genome shotgun (WGS) entry which is preliminary data.</text>
</comment>
<evidence type="ECO:0000313" key="6">
    <source>
        <dbReference type="EMBL" id="PVU94012.1"/>
    </source>
</evidence>
<evidence type="ECO:0000313" key="7">
    <source>
        <dbReference type="Proteomes" id="UP000245383"/>
    </source>
</evidence>
<feature type="transmembrane region" description="Helical" evidence="4">
    <location>
        <begin position="204"/>
        <end position="224"/>
    </location>
</feature>
<feature type="transmembrane region" description="Helical" evidence="4">
    <location>
        <begin position="393"/>
        <end position="418"/>
    </location>
</feature>
<dbReference type="EMBL" id="MBFR01000104">
    <property type="protein sequence ID" value="PVU94012.1"/>
    <property type="molecule type" value="Genomic_DNA"/>
</dbReference>
<name>A0A2T9YNV6_9FUNG</name>
<dbReference type="InterPro" id="IPR050327">
    <property type="entry name" value="Proton-linked_MCT"/>
</dbReference>
<comment type="similarity">
    <text evidence="2">Belongs to the major facilitator superfamily. Monocarboxylate porter (TC 2.A.1.13) family.</text>
</comment>
<dbReference type="PANTHER" id="PTHR11360">
    <property type="entry name" value="MONOCARBOXYLATE TRANSPORTER"/>
    <property type="match status" value="1"/>
</dbReference>
<organism evidence="6 7">
    <name type="scientific">Smittium simulii</name>
    <dbReference type="NCBI Taxonomy" id="133385"/>
    <lineage>
        <taxon>Eukaryota</taxon>
        <taxon>Fungi</taxon>
        <taxon>Fungi incertae sedis</taxon>
        <taxon>Zoopagomycota</taxon>
        <taxon>Kickxellomycotina</taxon>
        <taxon>Harpellomycetes</taxon>
        <taxon>Harpellales</taxon>
        <taxon>Legeriomycetaceae</taxon>
        <taxon>Smittium</taxon>
    </lineage>
</organism>
<dbReference type="InterPro" id="IPR011701">
    <property type="entry name" value="MFS"/>
</dbReference>
<dbReference type="Gene3D" id="1.20.1250.20">
    <property type="entry name" value="MFS general substrate transporter like domains"/>
    <property type="match status" value="2"/>
</dbReference>
<proteinExistence type="inferred from homology"/>
<feature type="transmembrane region" description="Helical" evidence="4">
    <location>
        <begin position="231"/>
        <end position="251"/>
    </location>
</feature>
<dbReference type="OrthoDB" id="6499973at2759"/>
<feature type="transmembrane region" description="Helical" evidence="4">
    <location>
        <begin position="173"/>
        <end position="192"/>
    </location>
</feature>
<dbReference type="GO" id="GO:0022857">
    <property type="term" value="F:transmembrane transporter activity"/>
    <property type="evidence" value="ECO:0007669"/>
    <property type="project" value="InterPro"/>
</dbReference>
<dbReference type="AlphaFoldDB" id="A0A2T9YNV6"/>
<keyword evidence="4" id="KW-0812">Transmembrane</keyword>
<keyword evidence="4" id="KW-1133">Transmembrane helix</keyword>
<dbReference type="PANTHER" id="PTHR11360:SF284">
    <property type="entry name" value="EG:103B4.3 PROTEIN-RELATED"/>
    <property type="match status" value="1"/>
</dbReference>
<feature type="transmembrane region" description="Helical" evidence="4">
    <location>
        <begin position="144"/>
        <end position="166"/>
    </location>
</feature>
<feature type="transmembrane region" description="Helical" evidence="4">
    <location>
        <begin position="263"/>
        <end position="282"/>
    </location>
</feature>
<feature type="domain" description="Major facilitator superfamily (MFS) profile" evidence="5">
    <location>
        <begin position="304"/>
        <end position="498"/>
    </location>
</feature>
<keyword evidence="7" id="KW-1185">Reference proteome</keyword>
<dbReference type="SUPFAM" id="SSF103473">
    <property type="entry name" value="MFS general substrate transporter"/>
    <property type="match status" value="1"/>
</dbReference>
<comment type="subcellular location">
    <subcellularLocation>
        <location evidence="1">Membrane</location>
        <topology evidence="1">Multi-pass membrane protein</topology>
    </subcellularLocation>
</comment>
<sequence length="498" mass="54438">MSDIHKLINSSAKDAQIVEPTQQRTSASHSISETQQRTSASHSISETQQRTSASHSISETQQRTSASHSISETQQRASVSHSTSETKQPEQVTVDARMDHGWAWVVLLSGTLNYLVLFGTFNAFGLFQEYYLNTLFVSESATTISWIGTLTVTCILGVGLIAGPLMARVGIRYATLVGAFLSSLGLLLAAFSDKVWQLAITQGIIYGAGGSILINITLVMPSLWFSKHKNLALAIISSGSGFGGMVIGPIIENTLKKLGIRWSLLVLFFINLAITSFSVIAYRPVSSFKPLNKVLDLRLLGRPLTMFLCIGGFLAEWAYVVPSFYFPATVISIGKSRSVASNTILAFSAASGISRLASSHMARFFGPNKVLIFAMLGSGIVTLSMWLPFKNFIVYYIFFVILGFLSPLFFPLCPVIIARNYPNNEISMTIGVVYLAYGLSTLIGVPITGLLFDTIGNRESYTVLIILSGVLFLLSSLVLVFQYIYCKKYIPSLKNEKI</sequence>
<evidence type="ECO:0000256" key="4">
    <source>
        <dbReference type="SAM" id="Phobius"/>
    </source>
</evidence>
<feature type="transmembrane region" description="Helical" evidence="4">
    <location>
        <begin position="430"/>
        <end position="452"/>
    </location>
</feature>
<dbReference type="GO" id="GO:0016020">
    <property type="term" value="C:membrane"/>
    <property type="evidence" value="ECO:0007669"/>
    <property type="project" value="UniProtKB-SubCell"/>
</dbReference>
<feature type="compositionally biased region" description="Polar residues" evidence="3">
    <location>
        <begin position="8"/>
        <end position="91"/>
    </location>
</feature>
<dbReference type="InterPro" id="IPR036259">
    <property type="entry name" value="MFS_trans_sf"/>
</dbReference>
<feature type="transmembrane region" description="Helical" evidence="4">
    <location>
        <begin position="464"/>
        <end position="485"/>
    </location>
</feature>
<gene>
    <name evidence="6" type="ORF">BB561_002874</name>
</gene>
<dbReference type="PROSITE" id="PS50850">
    <property type="entry name" value="MFS"/>
    <property type="match status" value="1"/>
</dbReference>
<dbReference type="Pfam" id="PF07690">
    <property type="entry name" value="MFS_1"/>
    <property type="match status" value="1"/>
</dbReference>
<keyword evidence="4" id="KW-0472">Membrane</keyword>
<evidence type="ECO:0000256" key="1">
    <source>
        <dbReference type="ARBA" id="ARBA00004141"/>
    </source>
</evidence>
<reference evidence="6 7" key="1">
    <citation type="journal article" date="2018" name="MBio">
        <title>Comparative Genomics Reveals the Core Gene Toolbox for the Fungus-Insect Symbiosis.</title>
        <authorList>
            <person name="Wang Y."/>
            <person name="Stata M."/>
            <person name="Wang W."/>
            <person name="Stajich J.E."/>
            <person name="White M.M."/>
            <person name="Moncalvo J.M."/>
        </authorList>
    </citation>
    <scope>NUCLEOTIDE SEQUENCE [LARGE SCALE GENOMIC DNA]</scope>
    <source>
        <strain evidence="6 7">SWE-8-4</strain>
    </source>
</reference>
<feature type="transmembrane region" description="Helical" evidence="4">
    <location>
        <begin position="102"/>
        <end position="124"/>
    </location>
</feature>
<evidence type="ECO:0000256" key="2">
    <source>
        <dbReference type="ARBA" id="ARBA00006727"/>
    </source>
</evidence>
<evidence type="ECO:0000259" key="5">
    <source>
        <dbReference type="PROSITE" id="PS50850"/>
    </source>
</evidence>